<gene>
    <name evidence="3" type="ORF">M72_24421</name>
</gene>
<sequence length="192" mass="22700">MGTTQPIRNRKELQKFSTYYQTVKPHPRNYALIILGLNTALRISDLLQLQWFDVYDFYTQRFREHLLILEQKTGKQNYIALNKNAKNALRWYMDACFPQESDYLFCKNTDRQHPINRSQAYRIVKEAAAQTTNSRMVSCHSMRKTFGYHAWKQGAQPALLMGLFNHSSYDVTKRYLGIEQDEKDSVYLKIDL</sequence>
<organism evidence="3 4">
    <name type="scientific">Roseburia faecis</name>
    <dbReference type="NCBI Taxonomy" id="301302"/>
    <lineage>
        <taxon>Bacteria</taxon>
        <taxon>Bacillati</taxon>
        <taxon>Bacillota</taxon>
        <taxon>Clostridia</taxon>
        <taxon>Lachnospirales</taxon>
        <taxon>Lachnospiraceae</taxon>
        <taxon>Roseburia</taxon>
    </lineage>
</organism>
<keyword evidence="4" id="KW-1185">Reference proteome</keyword>
<dbReference type="AlphaFoldDB" id="A0A0M6WGP2"/>
<dbReference type="PANTHER" id="PTHR30349:SF82">
    <property type="entry name" value="INTEGRASE_RECOMBINASE YOEC-RELATED"/>
    <property type="match status" value="1"/>
</dbReference>
<dbReference type="RefSeq" id="WP_055067402.1">
    <property type="nucleotide sequence ID" value="NZ_CP173697.1"/>
</dbReference>
<evidence type="ECO:0000256" key="1">
    <source>
        <dbReference type="ARBA" id="ARBA00023172"/>
    </source>
</evidence>
<evidence type="ECO:0000259" key="2">
    <source>
        <dbReference type="PROSITE" id="PS51898"/>
    </source>
</evidence>
<dbReference type="GO" id="GO:0003677">
    <property type="term" value="F:DNA binding"/>
    <property type="evidence" value="ECO:0007669"/>
    <property type="project" value="InterPro"/>
</dbReference>
<accession>A0A0M6WGP2</accession>
<dbReference type="GO" id="GO:0015074">
    <property type="term" value="P:DNA integration"/>
    <property type="evidence" value="ECO:0007669"/>
    <property type="project" value="InterPro"/>
</dbReference>
<dbReference type="InterPro" id="IPR050090">
    <property type="entry name" value="Tyrosine_recombinase_XerCD"/>
</dbReference>
<evidence type="ECO:0000313" key="4">
    <source>
        <dbReference type="Proteomes" id="UP000049979"/>
    </source>
</evidence>
<dbReference type="OrthoDB" id="9788852at2"/>
<proteinExistence type="predicted"/>
<dbReference type="PROSITE" id="PS51898">
    <property type="entry name" value="TYR_RECOMBINASE"/>
    <property type="match status" value="1"/>
</dbReference>
<dbReference type="InterPro" id="IPR011010">
    <property type="entry name" value="DNA_brk_join_enz"/>
</dbReference>
<protein>
    <recommendedName>
        <fullName evidence="2">Tyr recombinase domain-containing protein</fullName>
    </recommendedName>
</protein>
<keyword evidence="1" id="KW-0233">DNA recombination</keyword>
<name>A0A0M6WGP2_9FIRM</name>
<dbReference type="Gene3D" id="1.10.443.10">
    <property type="entry name" value="Intergrase catalytic core"/>
    <property type="match status" value="1"/>
</dbReference>
<feature type="domain" description="Tyr recombinase" evidence="2">
    <location>
        <begin position="2"/>
        <end position="188"/>
    </location>
</feature>
<dbReference type="STRING" id="301302.ERS852420_03220"/>
<dbReference type="EMBL" id="CVRR01000009">
    <property type="protein sequence ID" value="CRL35688.1"/>
    <property type="molecule type" value="Genomic_DNA"/>
</dbReference>
<dbReference type="GO" id="GO:0006310">
    <property type="term" value="P:DNA recombination"/>
    <property type="evidence" value="ECO:0007669"/>
    <property type="project" value="UniProtKB-KW"/>
</dbReference>
<evidence type="ECO:0000313" key="3">
    <source>
        <dbReference type="EMBL" id="CRL35688.1"/>
    </source>
</evidence>
<reference evidence="4" key="1">
    <citation type="submission" date="2015-05" db="EMBL/GenBank/DDBJ databases">
        <authorList>
            <consortium name="Pathogen Informatics"/>
        </authorList>
    </citation>
    <scope>NUCLEOTIDE SEQUENCE [LARGE SCALE GENOMIC DNA]</scope>
    <source>
        <strain evidence="4">M72</strain>
    </source>
</reference>
<dbReference type="Proteomes" id="UP000049979">
    <property type="component" value="Unassembled WGS sequence"/>
</dbReference>
<dbReference type="PANTHER" id="PTHR30349">
    <property type="entry name" value="PHAGE INTEGRASE-RELATED"/>
    <property type="match status" value="1"/>
</dbReference>
<dbReference type="SUPFAM" id="SSF56349">
    <property type="entry name" value="DNA breaking-rejoining enzymes"/>
    <property type="match status" value="1"/>
</dbReference>
<dbReference type="InterPro" id="IPR013762">
    <property type="entry name" value="Integrase-like_cat_sf"/>
</dbReference>
<dbReference type="Pfam" id="PF00589">
    <property type="entry name" value="Phage_integrase"/>
    <property type="match status" value="1"/>
</dbReference>
<dbReference type="InterPro" id="IPR002104">
    <property type="entry name" value="Integrase_catalytic"/>
</dbReference>